<evidence type="ECO:0000313" key="1">
    <source>
        <dbReference type="EMBL" id="KAI6081375.1"/>
    </source>
</evidence>
<sequence>MGQRNQHRHPYLSGNFAPIKQTRPLTRCAYVGHIPDELAGGQYVRNGANPLINDDLARNAHWFDGDGMLAGVLFRRREKSEEIEPEFVNQYILTDVFLNAKENCNLKWPILPSITTLISAGLATVVMVVFRTLVLVLLSRLPGSRKTIRKISVANTGVIYHDGRALATCESGPPMRIQLPDLETVGWYNGRRADNEGSPDDRSGFGGGDAISFMKEWTTGHPRVDPITKEFISFHSVFVKPFVYYSIVSPTKTLATESSRNSRFDLPIPGISSPKMMHDFGVSACYTVIMDLPLSLNPMNIVRGRPVISYEPAERSRFGVFPRYEPERIQWFETNPCVIFHTANCWETTSTMPIAETCVNLIACRLTSAAVVFGAGALPSPVLEPMPPEYAEEEQCRLYYYSFPLVQKERSDEAPMIRNQWALSAIPFEFPTLSSSHAMREARYIYGCSTGVSSFSAALGKAVKMDYLAKLDVTTLVKRGIANPPQQIKGCVDTRSIDEVMQSTDADDPVKLFQLPKGWFAQEPRFVPRRNTVAEDDGWLLTYVFDESQLDDEGECSSNAVSELWIIDARNMRDIVGRVKLPQRVPYGLHGVWFSEDEIASQREYETVRQEISKADIDTSNIFSTVREIIEKRIG</sequence>
<reference evidence="1 2" key="1">
    <citation type="journal article" date="2022" name="New Phytol.">
        <title>Ecological generalism drives hyperdiversity of secondary metabolite gene clusters in xylarialean endophytes.</title>
        <authorList>
            <person name="Franco M.E.E."/>
            <person name="Wisecaver J.H."/>
            <person name="Arnold A.E."/>
            <person name="Ju Y.M."/>
            <person name="Slot J.C."/>
            <person name="Ahrendt S."/>
            <person name="Moore L.P."/>
            <person name="Eastman K.E."/>
            <person name="Scott K."/>
            <person name="Konkel Z."/>
            <person name="Mondo S.J."/>
            <person name="Kuo A."/>
            <person name="Hayes R.D."/>
            <person name="Haridas S."/>
            <person name="Andreopoulos B."/>
            <person name="Riley R."/>
            <person name="LaButti K."/>
            <person name="Pangilinan J."/>
            <person name="Lipzen A."/>
            <person name="Amirebrahimi M."/>
            <person name="Yan J."/>
            <person name="Adam C."/>
            <person name="Keymanesh K."/>
            <person name="Ng V."/>
            <person name="Louie K."/>
            <person name="Northen T."/>
            <person name="Drula E."/>
            <person name="Henrissat B."/>
            <person name="Hsieh H.M."/>
            <person name="Youens-Clark K."/>
            <person name="Lutzoni F."/>
            <person name="Miadlikowska J."/>
            <person name="Eastwood D.C."/>
            <person name="Hamelin R.C."/>
            <person name="Grigoriev I.V."/>
            <person name="U'Ren J.M."/>
        </authorList>
    </citation>
    <scope>NUCLEOTIDE SEQUENCE [LARGE SCALE GENOMIC DNA]</scope>
    <source>
        <strain evidence="1 2">ER1909</strain>
    </source>
</reference>
<evidence type="ECO:0000313" key="2">
    <source>
        <dbReference type="Proteomes" id="UP001497680"/>
    </source>
</evidence>
<accession>A0ACC0CLV7</accession>
<dbReference type="Proteomes" id="UP001497680">
    <property type="component" value="Unassembled WGS sequence"/>
</dbReference>
<dbReference type="EMBL" id="MU394398">
    <property type="protein sequence ID" value="KAI6081375.1"/>
    <property type="molecule type" value="Genomic_DNA"/>
</dbReference>
<protein>
    <submittedName>
        <fullName evidence="1">Carotenoid oxygenase</fullName>
    </submittedName>
</protein>
<keyword evidence="2" id="KW-1185">Reference proteome</keyword>
<gene>
    <name evidence="1" type="ORF">F4821DRAFT_265001</name>
</gene>
<proteinExistence type="predicted"/>
<name>A0ACC0CLV7_9PEZI</name>
<comment type="caution">
    <text evidence="1">The sequence shown here is derived from an EMBL/GenBank/DDBJ whole genome shotgun (WGS) entry which is preliminary data.</text>
</comment>
<organism evidence="1 2">
    <name type="scientific">Hypoxylon rubiginosum</name>
    <dbReference type="NCBI Taxonomy" id="110542"/>
    <lineage>
        <taxon>Eukaryota</taxon>
        <taxon>Fungi</taxon>
        <taxon>Dikarya</taxon>
        <taxon>Ascomycota</taxon>
        <taxon>Pezizomycotina</taxon>
        <taxon>Sordariomycetes</taxon>
        <taxon>Xylariomycetidae</taxon>
        <taxon>Xylariales</taxon>
        <taxon>Hypoxylaceae</taxon>
        <taxon>Hypoxylon</taxon>
    </lineage>
</organism>